<keyword evidence="3" id="KW-1185">Reference proteome</keyword>
<dbReference type="InterPro" id="IPR029044">
    <property type="entry name" value="Nucleotide-diphossugar_trans"/>
</dbReference>
<dbReference type="SUPFAM" id="SSF53448">
    <property type="entry name" value="Nucleotide-diphospho-sugar transferases"/>
    <property type="match status" value="1"/>
</dbReference>
<name>A0ABU7XC50_9HYPH</name>
<keyword evidence="2" id="KW-0808">Transferase</keyword>
<evidence type="ECO:0000259" key="1">
    <source>
        <dbReference type="Pfam" id="PF00535"/>
    </source>
</evidence>
<dbReference type="InterPro" id="IPR001173">
    <property type="entry name" value="Glyco_trans_2-like"/>
</dbReference>
<dbReference type="InterPro" id="IPR050834">
    <property type="entry name" value="Glycosyltransf_2"/>
</dbReference>
<proteinExistence type="predicted"/>
<dbReference type="GO" id="GO:0016757">
    <property type="term" value="F:glycosyltransferase activity"/>
    <property type="evidence" value="ECO:0007669"/>
    <property type="project" value="UniProtKB-KW"/>
</dbReference>
<dbReference type="EMBL" id="JAZHYN010000001">
    <property type="protein sequence ID" value="MEF3364965.1"/>
    <property type="molecule type" value="Genomic_DNA"/>
</dbReference>
<dbReference type="Proteomes" id="UP001350748">
    <property type="component" value="Unassembled WGS sequence"/>
</dbReference>
<gene>
    <name evidence="2" type="ORF">V3H18_00290</name>
</gene>
<organism evidence="2 3">
    <name type="scientific">Methylocystis borbori</name>
    <dbReference type="NCBI Taxonomy" id="3118750"/>
    <lineage>
        <taxon>Bacteria</taxon>
        <taxon>Pseudomonadati</taxon>
        <taxon>Pseudomonadota</taxon>
        <taxon>Alphaproteobacteria</taxon>
        <taxon>Hyphomicrobiales</taxon>
        <taxon>Methylocystaceae</taxon>
        <taxon>Methylocystis</taxon>
    </lineage>
</organism>
<feature type="domain" description="Glycosyltransferase 2-like" evidence="1">
    <location>
        <begin position="13"/>
        <end position="131"/>
    </location>
</feature>
<comment type="caution">
    <text evidence="2">The sequence shown here is derived from an EMBL/GenBank/DDBJ whole genome shotgun (WGS) entry which is preliminary data.</text>
</comment>
<dbReference type="Gene3D" id="3.90.550.10">
    <property type="entry name" value="Spore Coat Polysaccharide Biosynthesis Protein SpsA, Chain A"/>
    <property type="match status" value="1"/>
</dbReference>
<evidence type="ECO:0000313" key="3">
    <source>
        <dbReference type="Proteomes" id="UP001350748"/>
    </source>
</evidence>
<dbReference type="PANTHER" id="PTHR43685">
    <property type="entry name" value="GLYCOSYLTRANSFERASE"/>
    <property type="match status" value="1"/>
</dbReference>
<dbReference type="RefSeq" id="WP_332079849.1">
    <property type="nucleotide sequence ID" value="NZ_JAZHYN010000001.1"/>
</dbReference>
<dbReference type="PANTHER" id="PTHR43685:SF2">
    <property type="entry name" value="GLYCOSYLTRANSFERASE 2-LIKE DOMAIN-CONTAINING PROTEIN"/>
    <property type="match status" value="1"/>
</dbReference>
<keyword evidence="2" id="KW-0328">Glycosyltransferase</keyword>
<accession>A0ABU7XC50</accession>
<evidence type="ECO:0000313" key="2">
    <source>
        <dbReference type="EMBL" id="MEF3364965.1"/>
    </source>
</evidence>
<protein>
    <submittedName>
        <fullName evidence="2">Glycosyltransferase</fullName>
        <ecNumber evidence="2">2.4.-.-</ecNumber>
    </submittedName>
</protein>
<dbReference type="Pfam" id="PF00535">
    <property type="entry name" value="Glycos_transf_2"/>
    <property type="match status" value="1"/>
</dbReference>
<reference evidence="2 3" key="1">
    <citation type="submission" date="2024-02" db="EMBL/GenBank/DDBJ databases">
        <authorList>
            <person name="Grouzdev D."/>
        </authorList>
    </citation>
    <scope>NUCLEOTIDE SEQUENCE [LARGE SCALE GENOMIC DNA]</scope>
    <source>
        <strain evidence="2 3">9N</strain>
    </source>
</reference>
<dbReference type="EC" id="2.4.-.-" evidence="2"/>
<sequence>MSALHQTDDRVAIIVPCFNGEKTLAATLESALAQDSPVEIVVVDDGSRDASLSVARAFEPLVRVISGPNRGVSSARNSGIALTSAPWIIFLDADDWLEPDTLKKRLAIAKSENADVTVCDWIEIEDNGGGELVEGARRSIDWAAIGSRPEVAIAHHAWATTAAILYSRKIVDRIGGFSLDLPVIQDARFLFDAAYHGARFAHSPHVGARYRVLPNSLSRSNAARFWRDVLVNGRQIEELWRVRGSLDGAQIETLAGIYNNAARGLFAAAHPTYFDAVASQRRLGAPLPRHSRLAPMLARLVGLNAARLLLSLATPLAGGPGRAHAPFSFSAKQR</sequence>